<accession>A0AAV5AZW1</accession>
<dbReference type="GO" id="GO:0005829">
    <property type="term" value="C:cytosol"/>
    <property type="evidence" value="ECO:0007669"/>
    <property type="project" value="TreeGrafter"/>
</dbReference>
<dbReference type="NCBIfam" id="TIGR00086">
    <property type="entry name" value="smpB"/>
    <property type="match status" value="1"/>
</dbReference>
<gene>
    <name evidence="3 4" type="primary">smpB</name>
    <name evidence="4" type="ORF">ATOP_02180</name>
</gene>
<dbReference type="PANTHER" id="PTHR30308:SF2">
    <property type="entry name" value="SSRA-BINDING PROTEIN"/>
    <property type="match status" value="1"/>
</dbReference>
<dbReference type="RefSeq" id="WP_265590477.1">
    <property type="nucleotide sequence ID" value="NZ_BQKC01000001.1"/>
</dbReference>
<dbReference type="InterPro" id="IPR020081">
    <property type="entry name" value="SsrA-bd_prot_CS"/>
</dbReference>
<evidence type="ECO:0000313" key="4">
    <source>
        <dbReference type="EMBL" id="GJM54563.1"/>
    </source>
</evidence>
<reference evidence="4" key="1">
    <citation type="journal article" date="2022" name="Int. J. Syst. Evol. Microbiol.">
        <title>Granulimonas faecalis gen. nov., sp. nov., and Leptogranulimonas caecicola gen. nov., sp. nov., novel lactate-producing Atopobiaceae bacteria isolated from mouse intestines, and an emended description of the family Atopobiaceae.</title>
        <authorList>
            <person name="Morinaga K."/>
            <person name="Kusada H."/>
            <person name="Sakamoto S."/>
            <person name="Murakami T."/>
            <person name="Toyoda A."/>
            <person name="Mori H."/>
            <person name="Meng X.Y."/>
            <person name="Takashino M."/>
            <person name="Murotomi K."/>
            <person name="Tamaki H."/>
        </authorList>
    </citation>
    <scope>NUCLEOTIDE SEQUENCE</scope>
    <source>
        <strain evidence="4">OPF53</strain>
    </source>
</reference>
<comment type="subcellular location">
    <subcellularLocation>
        <location evidence="3">Cytoplasm</location>
    </subcellularLocation>
    <text evidence="3">The tmRNA-SmpB complex associates with stalled 70S ribosomes.</text>
</comment>
<proteinExistence type="inferred from homology"/>
<dbReference type="GO" id="GO:0070930">
    <property type="term" value="P:trans-translation-dependent protein tagging"/>
    <property type="evidence" value="ECO:0007669"/>
    <property type="project" value="TreeGrafter"/>
</dbReference>
<dbReference type="SUPFAM" id="SSF74982">
    <property type="entry name" value="Small protein B (SmpB)"/>
    <property type="match status" value="1"/>
</dbReference>
<dbReference type="CDD" id="cd09294">
    <property type="entry name" value="SmpB"/>
    <property type="match status" value="1"/>
</dbReference>
<dbReference type="Pfam" id="PF01668">
    <property type="entry name" value="SmpB"/>
    <property type="match status" value="1"/>
</dbReference>
<dbReference type="Proteomes" id="UP001055025">
    <property type="component" value="Unassembled WGS sequence"/>
</dbReference>
<evidence type="ECO:0000256" key="1">
    <source>
        <dbReference type="ARBA" id="ARBA00022490"/>
    </source>
</evidence>
<dbReference type="EMBL" id="BQKC01000001">
    <property type="protein sequence ID" value="GJM54563.1"/>
    <property type="molecule type" value="Genomic_DNA"/>
</dbReference>
<dbReference type="Gene3D" id="2.40.280.10">
    <property type="match status" value="1"/>
</dbReference>
<dbReference type="AlphaFoldDB" id="A0AAV5AZW1"/>
<dbReference type="GO" id="GO:0003723">
    <property type="term" value="F:RNA binding"/>
    <property type="evidence" value="ECO:0007669"/>
    <property type="project" value="UniProtKB-UniRule"/>
</dbReference>
<comment type="caution">
    <text evidence="4">The sequence shown here is derived from an EMBL/GenBank/DDBJ whole genome shotgun (WGS) entry which is preliminary data.</text>
</comment>
<evidence type="ECO:0000313" key="5">
    <source>
        <dbReference type="Proteomes" id="UP001055025"/>
    </source>
</evidence>
<comment type="similarity">
    <text evidence="3">Belongs to the SmpB family.</text>
</comment>
<evidence type="ECO:0000256" key="2">
    <source>
        <dbReference type="ARBA" id="ARBA00022884"/>
    </source>
</evidence>
<keyword evidence="2 3" id="KW-0694">RNA-binding</keyword>
<dbReference type="InterPro" id="IPR023620">
    <property type="entry name" value="SmpB"/>
</dbReference>
<dbReference type="HAMAP" id="MF_00023">
    <property type="entry name" value="SmpB"/>
    <property type="match status" value="1"/>
</dbReference>
<sequence length="166" mass="19014">MASPAKGGKKKGPFIKVLAKNRTARHEYFIDETFEAGIVLTGSEVKSLRERSAQITDAFVLVRGGEAWLHGMHIQPYSHTGAWGQDPDRKRKLLLHRRQIDYLAGKLKVKGVALVPLELYFDEHNRVKLRIGLARGKKLYDKRADMAKRDSDREIARALKERNRRI</sequence>
<comment type="function">
    <text evidence="3">Required for rescue of stalled ribosomes mediated by trans-translation. Binds to transfer-messenger RNA (tmRNA), required for stable association of tmRNA with ribosomes. tmRNA and SmpB together mimic tRNA shape, replacing the anticodon stem-loop with SmpB. tmRNA is encoded by the ssrA gene; the 2 termini fold to resemble tRNA(Ala) and it encodes a 'tag peptide', a short internal open reading frame. During trans-translation Ala-aminoacylated tmRNA acts like a tRNA, entering the A-site of stalled ribosomes, displacing the stalled mRNA. The ribosome then switches to translate the ORF on the tmRNA; the nascent peptide is terminated with the 'tag peptide' encoded by the tmRNA and targeted for degradation. The ribosome is freed to recommence translation, which seems to be the essential function of trans-translation.</text>
</comment>
<protein>
    <recommendedName>
        <fullName evidence="3">SsrA-binding protein</fullName>
    </recommendedName>
    <alternativeName>
        <fullName evidence="3">Small protein B</fullName>
    </alternativeName>
</protein>
<dbReference type="PANTHER" id="PTHR30308">
    <property type="entry name" value="TMRNA-BINDING COMPONENT OF TRANS-TRANSLATION TAGGING COMPLEX"/>
    <property type="match status" value="1"/>
</dbReference>
<dbReference type="GO" id="GO:0070929">
    <property type="term" value="P:trans-translation"/>
    <property type="evidence" value="ECO:0007669"/>
    <property type="project" value="UniProtKB-UniRule"/>
</dbReference>
<keyword evidence="5" id="KW-1185">Reference proteome</keyword>
<evidence type="ECO:0000256" key="3">
    <source>
        <dbReference type="HAMAP-Rule" id="MF_00023"/>
    </source>
</evidence>
<keyword evidence="1 3" id="KW-0963">Cytoplasm</keyword>
<name>A0AAV5AZW1_9ACTN</name>
<dbReference type="InterPro" id="IPR000037">
    <property type="entry name" value="SsrA-bd_prot"/>
</dbReference>
<organism evidence="4 5">
    <name type="scientific">Granulimonas faecalis</name>
    <dbReference type="NCBI Taxonomy" id="2894155"/>
    <lineage>
        <taxon>Bacteria</taxon>
        <taxon>Bacillati</taxon>
        <taxon>Actinomycetota</taxon>
        <taxon>Coriobacteriia</taxon>
        <taxon>Coriobacteriales</taxon>
        <taxon>Kribbibacteriaceae</taxon>
        <taxon>Granulimonas</taxon>
    </lineage>
</organism>
<dbReference type="NCBIfam" id="NF003843">
    <property type="entry name" value="PRK05422.1"/>
    <property type="match status" value="1"/>
</dbReference>
<dbReference type="PROSITE" id="PS01317">
    <property type="entry name" value="SSRP"/>
    <property type="match status" value="1"/>
</dbReference>